<dbReference type="Proteomes" id="UP000037020">
    <property type="component" value="Unassembled WGS sequence"/>
</dbReference>
<dbReference type="PANTHER" id="PTHR30511:SF0">
    <property type="entry name" value="ALANINE RACEMASE, CATABOLIC-RELATED"/>
    <property type="match status" value="1"/>
</dbReference>
<keyword evidence="2" id="KW-0663">Pyridoxal phosphate</keyword>
<gene>
    <name evidence="5" type="ORF">ADK38_47690</name>
</gene>
<dbReference type="SUPFAM" id="SSF50621">
    <property type="entry name" value="Alanine racemase C-terminal domain-like"/>
    <property type="match status" value="1"/>
</dbReference>
<feature type="non-terminal residue" evidence="5">
    <location>
        <position position="1"/>
    </location>
</feature>
<evidence type="ECO:0000259" key="4">
    <source>
        <dbReference type="SMART" id="SM01005"/>
    </source>
</evidence>
<protein>
    <submittedName>
        <fullName evidence="5">Alanine racemase</fullName>
    </submittedName>
</protein>
<organism evidence="5 6">
    <name type="scientific">Streptomyces varsoviensis</name>
    <dbReference type="NCBI Taxonomy" id="67373"/>
    <lineage>
        <taxon>Bacteria</taxon>
        <taxon>Bacillati</taxon>
        <taxon>Actinomycetota</taxon>
        <taxon>Actinomycetes</taxon>
        <taxon>Kitasatosporales</taxon>
        <taxon>Streptomycetaceae</taxon>
        <taxon>Streptomyces</taxon>
    </lineage>
</organism>
<dbReference type="SMART" id="SM01005">
    <property type="entry name" value="Ala_racemase_C"/>
    <property type="match status" value="1"/>
</dbReference>
<dbReference type="InterPro" id="IPR011079">
    <property type="entry name" value="Ala_racemase_C"/>
</dbReference>
<dbReference type="PANTHER" id="PTHR30511">
    <property type="entry name" value="ALANINE RACEMASE"/>
    <property type="match status" value="1"/>
</dbReference>
<dbReference type="Pfam" id="PF00842">
    <property type="entry name" value="Ala_racemase_C"/>
    <property type="match status" value="1"/>
</dbReference>
<comment type="caution">
    <text evidence="5">The sequence shown here is derived from an EMBL/GenBank/DDBJ whole genome shotgun (WGS) entry which is preliminary data.</text>
</comment>
<dbReference type="PRINTS" id="PR00992">
    <property type="entry name" value="ALARACEMASE"/>
</dbReference>
<feature type="domain" description="Alanine racemase C-terminal" evidence="4">
    <location>
        <begin position="1"/>
        <end position="104"/>
    </location>
</feature>
<keyword evidence="3" id="KW-0413">Isomerase</keyword>
<evidence type="ECO:0000256" key="3">
    <source>
        <dbReference type="ARBA" id="ARBA00023235"/>
    </source>
</evidence>
<reference evidence="5 6" key="1">
    <citation type="submission" date="2015-07" db="EMBL/GenBank/DDBJ databases">
        <authorList>
            <person name="Ju K.-S."/>
            <person name="Doroghazi J.R."/>
            <person name="Metcalf W.W."/>
        </authorList>
    </citation>
    <scope>NUCLEOTIDE SEQUENCE [LARGE SCALE GENOMIC DNA]</scope>
    <source>
        <strain evidence="5 6">NRRL B-3589</strain>
    </source>
</reference>
<comment type="cofactor">
    <cofactor evidence="1">
        <name>pyridoxal 5'-phosphate</name>
        <dbReference type="ChEBI" id="CHEBI:597326"/>
    </cofactor>
</comment>
<dbReference type="InterPro" id="IPR009006">
    <property type="entry name" value="Ala_racemase/Decarboxylase_C"/>
</dbReference>
<accession>A0ABR5IQP7</accession>
<keyword evidence="6" id="KW-1185">Reference proteome</keyword>
<evidence type="ECO:0000256" key="2">
    <source>
        <dbReference type="ARBA" id="ARBA00022898"/>
    </source>
</evidence>
<dbReference type="InterPro" id="IPR000821">
    <property type="entry name" value="Ala_racemase"/>
</dbReference>
<evidence type="ECO:0000256" key="1">
    <source>
        <dbReference type="ARBA" id="ARBA00001933"/>
    </source>
</evidence>
<evidence type="ECO:0000313" key="5">
    <source>
        <dbReference type="EMBL" id="KOG34995.1"/>
    </source>
</evidence>
<name>A0ABR5IQP7_9ACTN</name>
<dbReference type="EMBL" id="LGUT01004794">
    <property type="protein sequence ID" value="KOG34995.1"/>
    <property type="molecule type" value="Genomic_DNA"/>
</dbReference>
<proteinExistence type="predicted"/>
<sequence length="104" mass="11076">VAAGTPVGYGHAFRTDRPTRLALLPLGYGDGLPRQASHRAQVLLRGRRRSVVGLFSMDQIVIDAGDDPVTPGETVTVLGPGDAGEPTVEDWARWAGTLPHHLLT</sequence>
<feature type="non-terminal residue" evidence="5">
    <location>
        <position position="104"/>
    </location>
</feature>
<dbReference type="Gene3D" id="2.40.37.10">
    <property type="entry name" value="Lyase, Ornithine Decarboxylase, Chain A, domain 1"/>
    <property type="match status" value="1"/>
</dbReference>
<evidence type="ECO:0000313" key="6">
    <source>
        <dbReference type="Proteomes" id="UP000037020"/>
    </source>
</evidence>